<dbReference type="EMBL" id="JASBWS010000020">
    <property type="protein sequence ID" value="KAJ9111164.1"/>
    <property type="molecule type" value="Genomic_DNA"/>
</dbReference>
<reference evidence="1" key="1">
    <citation type="submission" date="2023-04" db="EMBL/GenBank/DDBJ databases">
        <title>Draft Genome sequencing of Naganishia species isolated from polar environments using Oxford Nanopore Technology.</title>
        <authorList>
            <person name="Leo P."/>
            <person name="Venkateswaran K."/>
        </authorList>
    </citation>
    <scope>NUCLEOTIDE SEQUENCE</scope>
    <source>
        <strain evidence="1">MNA-CCFEE 5262</strain>
    </source>
</reference>
<protein>
    <submittedName>
        <fullName evidence="1">Uncharacterized protein</fullName>
    </submittedName>
</protein>
<evidence type="ECO:0000313" key="1">
    <source>
        <dbReference type="EMBL" id="KAJ9111164.1"/>
    </source>
</evidence>
<evidence type="ECO:0000313" key="2">
    <source>
        <dbReference type="Proteomes" id="UP001230649"/>
    </source>
</evidence>
<keyword evidence="2" id="KW-1185">Reference proteome</keyword>
<sequence>MMTSTPSAINHIPEIYQSHPSRPLPASISNTSDPTHQVPPHIGVVVAFLSPLSADDAEKIRRLQEVRERWDQAYGRWLPHVTLIPPFTIPAGPERDHEAVPVSMWSARGKEEANGFQDMPRATQTQSTILNNQQPLRQSRNPAAQQESISISQLRQSLDKISTTLSRICSDFPVHTLKLDDIGTFKLREYTNVHLRPSFDHTSEPNGGAGGELEIVKLQKALTEAFARESFGWREEDCGADTRSNGE</sequence>
<accession>A0ACC2WJ21</accession>
<proteinExistence type="predicted"/>
<dbReference type="Proteomes" id="UP001230649">
    <property type="component" value="Unassembled WGS sequence"/>
</dbReference>
<comment type="caution">
    <text evidence="1">The sequence shown here is derived from an EMBL/GenBank/DDBJ whole genome shotgun (WGS) entry which is preliminary data.</text>
</comment>
<gene>
    <name evidence="1" type="ORF">QFC20_002658</name>
</gene>
<organism evidence="1 2">
    <name type="scientific">Naganishia adeliensis</name>
    <dbReference type="NCBI Taxonomy" id="92952"/>
    <lineage>
        <taxon>Eukaryota</taxon>
        <taxon>Fungi</taxon>
        <taxon>Dikarya</taxon>
        <taxon>Basidiomycota</taxon>
        <taxon>Agaricomycotina</taxon>
        <taxon>Tremellomycetes</taxon>
        <taxon>Filobasidiales</taxon>
        <taxon>Filobasidiaceae</taxon>
        <taxon>Naganishia</taxon>
    </lineage>
</organism>
<name>A0ACC2WJ21_9TREE</name>